<evidence type="ECO:0000256" key="4">
    <source>
        <dbReference type="ARBA" id="ARBA00022989"/>
    </source>
</evidence>
<comment type="similarity">
    <text evidence="2">Belongs to the membrane fusion protein (MFP) (TC 8.A.1) family.</text>
</comment>
<evidence type="ECO:0000256" key="2">
    <source>
        <dbReference type="ARBA" id="ARBA00009477"/>
    </source>
</evidence>
<evidence type="ECO:0000256" key="5">
    <source>
        <dbReference type="ARBA" id="ARBA00023136"/>
    </source>
</evidence>
<keyword evidence="5 7" id="KW-0472">Membrane</keyword>
<evidence type="ECO:0000256" key="3">
    <source>
        <dbReference type="ARBA" id="ARBA00022692"/>
    </source>
</evidence>
<dbReference type="Pfam" id="PF25917">
    <property type="entry name" value="BSH_RND"/>
    <property type="match status" value="1"/>
</dbReference>
<dbReference type="Proteomes" id="UP000186868">
    <property type="component" value="Unassembled WGS sequence"/>
</dbReference>
<evidence type="ECO:0000256" key="6">
    <source>
        <dbReference type="SAM" id="Coils"/>
    </source>
</evidence>
<reference evidence="10 11" key="1">
    <citation type="submission" date="2016-11" db="EMBL/GenBank/DDBJ databases">
        <title>Draft Genome Sequences of Nine Cyanobacterial Strains from Diverse Habitats.</title>
        <authorList>
            <person name="Zhu T."/>
            <person name="Hou S."/>
            <person name="Lu X."/>
            <person name="Hess W.R."/>
        </authorList>
    </citation>
    <scope>NUCLEOTIDE SEQUENCE [LARGE SCALE GENOMIC DNA]</scope>
    <source>
        <strain evidence="10 11">NIES-593</strain>
    </source>
</reference>
<dbReference type="InterPro" id="IPR058982">
    <property type="entry name" value="Beta-barrel_AprE"/>
</dbReference>
<feature type="coiled-coil region" evidence="6">
    <location>
        <begin position="239"/>
        <end position="287"/>
    </location>
</feature>
<dbReference type="PANTHER" id="PTHR30386">
    <property type="entry name" value="MEMBRANE FUSION SUBUNIT OF EMRAB-TOLC MULTIDRUG EFFLUX PUMP"/>
    <property type="match status" value="1"/>
</dbReference>
<evidence type="ECO:0000259" key="9">
    <source>
        <dbReference type="Pfam" id="PF26002"/>
    </source>
</evidence>
<dbReference type="Pfam" id="PF26002">
    <property type="entry name" value="Beta-barrel_AprE"/>
    <property type="match status" value="1"/>
</dbReference>
<sequence length="438" mass="47972">MTNTYEPNQLPLVREDEFLPSIGSWITTGGIFLVLIAGGAIALSSILEFNVTVKAPATIRPAGELRLVQSAIEGTVLQIEVSENQTVKKGQIVARLDDAQLQIKRSQLLGDLKQWELQLVQLGTQLGTLDTQIGAESKFAMRSIAAAQAALRESERNYKQLQITTYSELQEAIASMNLAADELARYKKLEDTGAISKMQVIEKEAALKVATSRVQRLKAAINPTDASVARAREQVAQEKARGEQTLASLHQQKEQLLQNRIEIQTQIHRTQKELQQVEKELDGTLIRAPIDGTVLQLQLRNPGQVVQPGGAIAQIAPHNALMIVKARVDERDIGKVQTGQTVQMRVSACPYTDYGTLDGIVKAIAPDTHPTESSEAGAAVAPPSSYEVTIQPRTSAVGDKKERSCSLQFGMEGRADIISRRETVMQFVLRKARLLTDL</sequence>
<dbReference type="PRINTS" id="PR01490">
    <property type="entry name" value="RTXTOXIND"/>
</dbReference>
<protein>
    <submittedName>
        <fullName evidence="10">HlyD family secretion protein</fullName>
    </submittedName>
</protein>
<dbReference type="InterPro" id="IPR058625">
    <property type="entry name" value="MdtA-like_BSH"/>
</dbReference>
<accession>A0A1U7HCH2</accession>
<dbReference type="Gene3D" id="2.40.50.100">
    <property type="match status" value="1"/>
</dbReference>
<evidence type="ECO:0000313" key="10">
    <source>
        <dbReference type="EMBL" id="OKH21238.1"/>
    </source>
</evidence>
<gene>
    <name evidence="10" type="ORF">NIES593_16450</name>
</gene>
<dbReference type="AlphaFoldDB" id="A0A1U7HCH2"/>
<evidence type="ECO:0000259" key="8">
    <source>
        <dbReference type="Pfam" id="PF25917"/>
    </source>
</evidence>
<dbReference type="Gene3D" id="2.40.30.170">
    <property type="match status" value="1"/>
</dbReference>
<feature type="domain" description="Multidrug resistance protein MdtA-like barrel-sandwich hybrid" evidence="8">
    <location>
        <begin position="68"/>
        <end position="311"/>
    </location>
</feature>
<organism evidence="10 11">
    <name type="scientific">Hydrococcus rivularis NIES-593</name>
    <dbReference type="NCBI Taxonomy" id="1921803"/>
    <lineage>
        <taxon>Bacteria</taxon>
        <taxon>Bacillati</taxon>
        <taxon>Cyanobacteriota</taxon>
        <taxon>Cyanophyceae</taxon>
        <taxon>Pleurocapsales</taxon>
        <taxon>Hydrococcaceae</taxon>
        <taxon>Hydrococcus</taxon>
    </lineage>
</organism>
<keyword evidence="3 7" id="KW-0812">Transmembrane</keyword>
<keyword evidence="11" id="KW-1185">Reference proteome</keyword>
<name>A0A1U7HCH2_9CYAN</name>
<feature type="transmembrane region" description="Helical" evidence="7">
    <location>
        <begin position="22"/>
        <end position="47"/>
    </location>
</feature>
<evidence type="ECO:0000256" key="7">
    <source>
        <dbReference type="SAM" id="Phobius"/>
    </source>
</evidence>
<proteinExistence type="inferred from homology"/>
<comment type="subcellular location">
    <subcellularLocation>
        <location evidence="1">Membrane</location>
        <topology evidence="1">Single-pass membrane protein</topology>
    </subcellularLocation>
</comment>
<dbReference type="STRING" id="1921803.NIES593_16450"/>
<keyword evidence="4 7" id="KW-1133">Transmembrane helix</keyword>
<feature type="domain" description="AprE-like beta-barrel" evidence="9">
    <location>
        <begin position="322"/>
        <end position="418"/>
    </location>
</feature>
<evidence type="ECO:0000313" key="11">
    <source>
        <dbReference type="Proteomes" id="UP000186868"/>
    </source>
</evidence>
<keyword evidence="6" id="KW-0175">Coiled coil</keyword>
<comment type="caution">
    <text evidence="10">The sequence shown here is derived from an EMBL/GenBank/DDBJ whole genome shotgun (WGS) entry which is preliminary data.</text>
</comment>
<dbReference type="GO" id="GO:0016020">
    <property type="term" value="C:membrane"/>
    <property type="evidence" value="ECO:0007669"/>
    <property type="project" value="UniProtKB-SubCell"/>
</dbReference>
<evidence type="ECO:0000256" key="1">
    <source>
        <dbReference type="ARBA" id="ARBA00004167"/>
    </source>
</evidence>
<dbReference type="InterPro" id="IPR050739">
    <property type="entry name" value="MFP"/>
</dbReference>
<dbReference type="EMBL" id="MRCB01000022">
    <property type="protein sequence ID" value="OKH21238.1"/>
    <property type="molecule type" value="Genomic_DNA"/>
</dbReference>
<dbReference type="PANTHER" id="PTHR30386:SF26">
    <property type="entry name" value="TRANSPORT PROTEIN COMB"/>
    <property type="match status" value="1"/>
</dbReference>
<dbReference type="OrthoDB" id="424142at2"/>